<dbReference type="Proteomes" id="UP000183371">
    <property type="component" value="Unassembled WGS sequence"/>
</dbReference>
<evidence type="ECO:0000313" key="2">
    <source>
        <dbReference type="EMBL" id="SFT43337.1"/>
    </source>
</evidence>
<dbReference type="InterPro" id="IPR029063">
    <property type="entry name" value="SAM-dependent_MTases_sf"/>
</dbReference>
<evidence type="ECO:0008006" key="4">
    <source>
        <dbReference type="Google" id="ProtNLM"/>
    </source>
</evidence>
<name>A0A1I6XYX9_9HYPH</name>
<feature type="region of interest" description="Disordered" evidence="1">
    <location>
        <begin position="1"/>
        <end position="20"/>
    </location>
</feature>
<dbReference type="RefSeq" id="WP_208608697.1">
    <property type="nucleotide sequence ID" value="NZ_FPBD01000001.1"/>
</dbReference>
<dbReference type="EMBL" id="FPBD01000001">
    <property type="protein sequence ID" value="SFT43337.1"/>
    <property type="molecule type" value="Genomic_DNA"/>
</dbReference>
<gene>
    <name evidence="2" type="ORF">SAMN05444141_101524</name>
</gene>
<organism evidence="2 3">
    <name type="scientific">Pseudovibrio denitrificans</name>
    <dbReference type="NCBI Taxonomy" id="258256"/>
    <lineage>
        <taxon>Bacteria</taxon>
        <taxon>Pseudomonadati</taxon>
        <taxon>Pseudomonadota</taxon>
        <taxon>Alphaproteobacteria</taxon>
        <taxon>Hyphomicrobiales</taxon>
        <taxon>Stappiaceae</taxon>
        <taxon>Pseudovibrio</taxon>
    </lineage>
</organism>
<proteinExistence type="predicted"/>
<sequence length="228" mass="26839">MTTSILSMFKKKKPSKSETPKDELDFYLHRYDSYETYKETQIFYNKKKLQKIWADKATLDRVKNIVRESFQHDRFRGICHGSRNGFEQNYLVEDKAFDVFGTDISPTANQFDRSVEWDFHDEREEWRNTFDFIYSNSLDQGWNPRQALTTWLNQIHSDGLVIIEHTDAHGPSEAGAKDPFGVKPNVMPYVFADWFGHQVSTSFEIAKKDNMDMQAWLFVLKRNVTVVV</sequence>
<keyword evidence="3" id="KW-1185">Reference proteome</keyword>
<evidence type="ECO:0000313" key="3">
    <source>
        <dbReference type="Proteomes" id="UP000183371"/>
    </source>
</evidence>
<reference evidence="3" key="1">
    <citation type="submission" date="2016-10" db="EMBL/GenBank/DDBJ databases">
        <authorList>
            <person name="Varghese N."/>
            <person name="Submissions S."/>
        </authorList>
    </citation>
    <scope>NUCLEOTIDE SEQUENCE [LARGE SCALE GENOMIC DNA]</scope>
    <source>
        <strain evidence="3">DSM 17465</strain>
    </source>
</reference>
<protein>
    <recommendedName>
        <fullName evidence="4">Methyltransferase domain-containing protein</fullName>
    </recommendedName>
</protein>
<dbReference type="AlphaFoldDB" id="A0A1I6XYX9"/>
<evidence type="ECO:0000256" key="1">
    <source>
        <dbReference type="SAM" id="MobiDB-lite"/>
    </source>
</evidence>
<accession>A0A1I6XYX9</accession>
<dbReference type="SUPFAM" id="SSF53335">
    <property type="entry name" value="S-adenosyl-L-methionine-dependent methyltransferases"/>
    <property type="match status" value="1"/>
</dbReference>